<keyword evidence="7" id="KW-1185">Reference proteome</keyword>
<feature type="domain" description="HTH tetR-type" evidence="5">
    <location>
        <begin position="9"/>
        <end position="69"/>
    </location>
</feature>
<proteinExistence type="predicted"/>
<keyword evidence="3" id="KW-0804">Transcription</keyword>
<reference evidence="6 7" key="1">
    <citation type="submission" date="2022-11" db="EMBL/GenBank/DDBJ databases">
        <title>Minimal conservation of predation-associated metabolite biosynthetic gene clusters underscores biosynthetic potential of Myxococcota including descriptions for ten novel species: Archangium lansinium sp. nov., Myxococcus landrumus sp. nov., Nannocystis bai.</title>
        <authorList>
            <person name="Ahearne A."/>
            <person name="Stevens C."/>
            <person name="Dowd S."/>
        </authorList>
    </citation>
    <scope>NUCLEOTIDE SEQUENCE [LARGE SCALE GENOMIC DNA]</scope>
    <source>
        <strain evidence="6 7">BB15-2</strain>
    </source>
</reference>
<evidence type="ECO:0000256" key="2">
    <source>
        <dbReference type="ARBA" id="ARBA00023125"/>
    </source>
</evidence>
<evidence type="ECO:0000259" key="5">
    <source>
        <dbReference type="PROSITE" id="PS50977"/>
    </source>
</evidence>
<dbReference type="Proteomes" id="UP001221686">
    <property type="component" value="Unassembled WGS sequence"/>
</dbReference>
<dbReference type="InterPro" id="IPR009057">
    <property type="entry name" value="Homeodomain-like_sf"/>
</dbReference>
<name>A0ABT5E349_9BACT</name>
<keyword evidence="2 4" id="KW-0238">DNA-binding</keyword>
<dbReference type="Gene3D" id="1.10.357.10">
    <property type="entry name" value="Tetracycline Repressor, domain 2"/>
    <property type="match status" value="1"/>
</dbReference>
<protein>
    <submittedName>
        <fullName evidence="6">TetR family transcriptional regulator</fullName>
    </submittedName>
</protein>
<dbReference type="PANTHER" id="PTHR30055:SF234">
    <property type="entry name" value="HTH-TYPE TRANSCRIPTIONAL REGULATOR BETI"/>
    <property type="match status" value="1"/>
</dbReference>
<comment type="caution">
    <text evidence="6">The sequence shown here is derived from an EMBL/GenBank/DDBJ whole genome shotgun (WGS) entry which is preliminary data.</text>
</comment>
<evidence type="ECO:0000256" key="1">
    <source>
        <dbReference type="ARBA" id="ARBA00023015"/>
    </source>
</evidence>
<dbReference type="InterPro" id="IPR001647">
    <property type="entry name" value="HTH_TetR"/>
</dbReference>
<feature type="DNA-binding region" description="H-T-H motif" evidence="4">
    <location>
        <begin position="32"/>
        <end position="51"/>
    </location>
</feature>
<dbReference type="PRINTS" id="PR00455">
    <property type="entry name" value="HTHTETR"/>
</dbReference>
<keyword evidence="1" id="KW-0805">Transcription regulation</keyword>
<dbReference type="PANTHER" id="PTHR30055">
    <property type="entry name" value="HTH-TYPE TRANSCRIPTIONAL REGULATOR RUTR"/>
    <property type="match status" value="1"/>
</dbReference>
<organism evidence="6 7">
    <name type="scientific">Nannocystis bainbridge</name>
    <dbReference type="NCBI Taxonomy" id="2995303"/>
    <lineage>
        <taxon>Bacteria</taxon>
        <taxon>Pseudomonadati</taxon>
        <taxon>Myxococcota</taxon>
        <taxon>Polyangia</taxon>
        <taxon>Nannocystales</taxon>
        <taxon>Nannocystaceae</taxon>
        <taxon>Nannocystis</taxon>
    </lineage>
</organism>
<dbReference type="RefSeq" id="WP_272088736.1">
    <property type="nucleotide sequence ID" value="NZ_JAQNDL010000002.1"/>
</dbReference>
<evidence type="ECO:0000313" key="7">
    <source>
        <dbReference type="Proteomes" id="UP001221686"/>
    </source>
</evidence>
<dbReference type="InterPro" id="IPR050109">
    <property type="entry name" value="HTH-type_TetR-like_transc_reg"/>
</dbReference>
<dbReference type="EMBL" id="JAQNDL010000002">
    <property type="protein sequence ID" value="MDC0720246.1"/>
    <property type="molecule type" value="Genomic_DNA"/>
</dbReference>
<evidence type="ECO:0000313" key="6">
    <source>
        <dbReference type="EMBL" id="MDC0720246.1"/>
    </source>
</evidence>
<dbReference type="SUPFAM" id="SSF46689">
    <property type="entry name" value="Homeodomain-like"/>
    <property type="match status" value="1"/>
</dbReference>
<dbReference type="PROSITE" id="PS50977">
    <property type="entry name" value="HTH_TETR_2"/>
    <property type="match status" value="1"/>
</dbReference>
<dbReference type="Pfam" id="PF00440">
    <property type="entry name" value="TetR_N"/>
    <property type="match status" value="1"/>
</dbReference>
<evidence type="ECO:0000256" key="4">
    <source>
        <dbReference type="PROSITE-ProRule" id="PRU00335"/>
    </source>
</evidence>
<accession>A0ABT5E349</accession>
<sequence>MTKRGRPPETDARQIARVALGLFARHGFDRVTMDDIAEAASVSRRTLFRLFPAKSDLVWDGLDDVRDFVRRRAAELGPAGLRAGGVLREFAEPFLRALEDPEAAALARQRLRLLAAAPALLAHPTLREIEAVIVTTLAPSEPGQAPPPLVVRTLIAGTFAALMWWAEHGDGMSALEATRAALRALADDRDPCA</sequence>
<gene>
    <name evidence="6" type="ORF">POL25_25325</name>
</gene>
<evidence type="ECO:0000256" key="3">
    <source>
        <dbReference type="ARBA" id="ARBA00023163"/>
    </source>
</evidence>